<keyword evidence="5" id="KW-0418">Kinase</keyword>
<feature type="binding site" evidence="7">
    <location>
        <position position="41"/>
    </location>
    <ligand>
        <name>ATP</name>
        <dbReference type="ChEBI" id="CHEBI:30616"/>
    </ligand>
</feature>
<accession>A0A4D4J3R6</accession>
<dbReference type="EMBL" id="BJFL01000003">
    <property type="protein sequence ID" value="GDY29269.1"/>
    <property type="molecule type" value="Genomic_DNA"/>
</dbReference>
<dbReference type="InterPro" id="IPR011009">
    <property type="entry name" value="Kinase-like_dom_sf"/>
</dbReference>
<keyword evidence="9" id="KW-0472">Membrane</keyword>
<dbReference type="InterPro" id="IPR000719">
    <property type="entry name" value="Prot_kinase_dom"/>
</dbReference>
<feature type="compositionally biased region" description="Low complexity" evidence="8">
    <location>
        <begin position="413"/>
        <end position="439"/>
    </location>
</feature>
<proteinExistence type="predicted"/>
<name>A0A4D4J3R6_9PSEU</name>
<keyword evidence="12" id="KW-1185">Reference proteome</keyword>
<evidence type="ECO:0000259" key="10">
    <source>
        <dbReference type="PROSITE" id="PS50011"/>
    </source>
</evidence>
<evidence type="ECO:0000256" key="7">
    <source>
        <dbReference type="PROSITE-ProRule" id="PRU10141"/>
    </source>
</evidence>
<dbReference type="EC" id="2.7.11.1" evidence="1"/>
<dbReference type="Gene3D" id="3.30.200.20">
    <property type="entry name" value="Phosphorylase Kinase, domain 1"/>
    <property type="match status" value="1"/>
</dbReference>
<evidence type="ECO:0000313" key="11">
    <source>
        <dbReference type="EMBL" id="GDY29269.1"/>
    </source>
</evidence>
<dbReference type="SUPFAM" id="SSF56112">
    <property type="entry name" value="Protein kinase-like (PK-like)"/>
    <property type="match status" value="1"/>
</dbReference>
<feature type="region of interest" description="Disordered" evidence="8">
    <location>
        <begin position="280"/>
        <end position="368"/>
    </location>
</feature>
<evidence type="ECO:0000256" key="6">
    <source>
        <dbReference type="ARBA" id="ARBA00022840"/>
    </source>
</evidence>
<keyword evidence="3" id="KW-0808">Transferase</keyword>
<dbReference type="PROSITE" id="PS50011">
    <property type="entry name" value="PROTEIN_KINASE_DOM"/>
    <property type="match status" value="1"/>
</dbReference>
<evidence type="ECO:0000256" key="1">
    <source>
        <dbReference type="ARBA" id="ARBA00012513"/>
    </source>
</evidence>
<dbReference type="Proteomes" id="UP000298860">
    <property type="component" value="Unassembled WGS sequence"/>
</dbReference>
<feature type="compositionally biased region" description="Polar residues" evidence="8">
    <location>
        <begin position="284"/>
        <end position="299"/>
    </location>
</feature>
<dbReference type="PANTHER" id="PTHR43289:SF6">
    <property type="entry name" value="SERINE_THREONINE-PROTEIN KINASE NEKL-3"/>
    <property type="match status" value="1"/>
</dbReference>
<feature type="region of interest" description="Disordered" evidence="8">
    <location>
        <begin position="396"/>
        <end position="439"/>
    </location>
</feature>
<dbReference type="CDD" id="cd14014">
    <property type="entry name" value="STKc_PknB_like"/>
    <property type="match status" value="1"/>
</dbReference>
<feature type="compositionally biased region" description="Low complexity" evidence="8">
    <location>
        <begin position="566"/>
        <end position="578"/>
    </location>
</feature>
<dbReference type="OrthoDB" id="9762169at2"/>
<keyword evidence="9" id="KW-0812">Transmembrane</keyword>
<dbReference type="Pfam" id="PF00069">
    <property type="entry name" value="Pkinase"/>
    <property type="match status" value="1"/>
</dbReference>
<comment type="caution">
    <text evidence="11">The sequence shown here is derived from an EMBL/GenBank/DDBJ whole genome shotgun (WGS) entry which is preliminary data.</text>
</comment>
<evidence type="ECO:0000256" key="4">
    <source>
        <dbReference type="ARBA" id="ARBA00022741"/>
    </source>
</evidence>
<organism evidence="11 12">
    <name type="scientific">Gandjariella thermophila</name>
    <dbReference type="NCBI Taxonomy" id="1931992"/>
    <lineage>
        <taxon>Bacteria</taxon>
        <taxon>Bacillati</taxon>
        <taxon>Actinomycetota</taxon>
        <taxon>Actinomycetes</taxon>
        <taxon>Pseudonocardiales</taxon>
        <taxon>Pseudonocardiaceae</taxon>
        <taxon>Gandjariella</taxon>
    </lineage>
</organism>
<dbReference type="SMART" id="SM00220">
    <property type="entry name" value="S_TKc"/>
    <property type="match status" value="1"/>
</dbReference>
<protein>
    <recommendedName>
        <fullName evidence="1">non-specific serine/threonine protein kinase</fullName>
        <ecNumber evidence="1">2.7.11.1</ecNumber>
    </recommendedName>
</protein>
<dbReference type="PROSITE" id="PS00107">
    <property type="entry name" value="PROTEIN_KINASE_ATP"/>
    <property type="match status" value="1"/>
</dbReference>
<feature type="compositionally biased region" description="Gly residues" evidence="8">
    <location>
        <begin position="546"/>
        <end position="565"/>
    </location>
</feature>
<keyword evidence="2" id="KW-0723">Serine/threonine-protein kinase</keyword>
<dbReference type="PROSITE" id="PS00108">
    <property type="entry name" value="PROTEIN_KINASE_ST"/>
    <property type="match status" value="1"/>
</dbReference>
<dbReference type="AlphaFoldDB" id="A0A4D4J3R6"/>
<keyword evidence="4 7" id="KW-0547">Nucleotide-binding</keyword>
<feature type="transmembrane region" description="Helical" evidence="9">
    <location>
        <begin position="370"/>
        <end position="391"/>
    </location>
</feature>
<gene>
    <name evidence="11" type="ORF">GTS_09020</name>
</gene>
<dbReference type="InterPro" id="IPR008271">
    <property type="entry name" value="Ser/Thr_kinase_AS"/>
</dbReference>
<feature type="domain" description="Protein kinase" evidence="10">
    <location>
        <begin position="12"/>
        <end position="270"/>
    </location>
</feature>
<dbReference type="InterPro" id="IPR017441">
    <property type="entry name" value="Protein_kinase_ATP_BS"/>
</dbReference>
<dbReference type="PANTHER" id="PTHR43289">
    <property type="entry name" value="MITOGEN-ACTIVATED PROTEIN KINASE KINASE KINASE 20-RELATED"/>
    <property type="match status" value="1"/>
</dbReference>
<keyword evidence="9" id="KW-1133">Transmembrane helix</keyword>
<evidence type="ECO:0000256" key="5">
    <source>
        <dbReference type="ARBA" id="ARBA00022777"/>
    </source>
</evidence>
<dbReference type="GO" id="GO:0005524">
    <property type="term" value="F:ATP binding"/>
    <property type="evidence" value="ECO:0007669"/>
    <property type="project" value="UniProtKB-UniRule"/>
</dbReference>
<evidence type="ECO:0000256" key="9">
    <source>
        <dbReference type="SAM" id="Phobius"/>
    </source>
</evidence>
<feature type="region of interest" description="Disordered" evidence="8">
    <location>
        <begin position="539"/>
        <end position="578"/>
    </location>
</feature>
<keyword evidence="6 7" id="KW-0067">ATP-binding</keyword>
<evidence type="ECO:0000313" key="12">
    <source>
        <dbReference type="Proteomes" id="UP000298860"/>
    </source>
</evidence>
<reference evidence="12" key="1">
    <citation type="submission" date="2019-04" db="EMBL/GenBank/DDBJ databases">
        <title>Draft genome sequence of Pseudonocardiaceae bacterium SL3-2-4.</title>
        <authorList>
            <person name="Ningsih F."/>
            <person name="Yokota A."/>
            <person name="Sakai Y."/>
            <person name="Nanatani K."/>
            <person name="Yabe S."/>
            <person name="Oetari A."/>
            <person name="Sjamsuridzal W."/>
        </authorList>
    </citation>
    <scope>NUCLEOTIDE SEQUENCE [LARGE SCALE GENOMIC DNA]</scope>
    <source>
        <strain evidence="12">SL3-2-4</strain>
    </source>
</reference>
<evidence type="ECO:0000256" key="2">
    <source>
        <dbReference type="ARBA" id="ARBA00022527"/>
    </source>
</evidence>
<dbReference type="RefSeq" id="WP_137812454.1">
    <property type="nucleotide sequence ID" value="NZ_BJFL01000003.1"/>
</dbReference>
<sequence length="578" mass="60627">MTEEGRTVAGRYRLVQRIGSGAMGVVWQAHDDRLHRTVAVKQLLLEPGLPAGEAEEAKLRAMREGRIAARLHHPNAIAVYDVAEEDGQPWLVMEYLPSKSLSTVLTERGTLPPQEVARIGAQMAAALAAAHSAGIVHRDIKPGNVLLGEDGTVKITDFGISRATGDVTVTATGMLAGTPAYLAPEVAKGYDPGPPSDVFSLGSTLYAATEGEPPFGVNENTLAMLHAVAAGQTNPIRHAGPLTPVLTQLLQVEPTDRPDMTRAQEALAAIAAGRSVPPGLLATGTATQPVQNWRTTQQAPAERPVTGPMRVPPPGPNPTRLDARPLGELPAASRTGTRGPVGPPPPARPAAPAAAPSGPPPGRRSSRRPMMVTGLAIVAAAIAGILLASAFTNTKNQSDNQSLRTSAPPPAPVTSTTSRPPRRTTTTTAPETTTTSEQVSVQQMEQAVREYYSLLPKHPEQAWQRLSPRFQAATHGFDTYKAFWSQIDEVKVGRQVAANAKSISFLMTFKTKDGRTGRELHSFSFAQQNGELLIDQEGRAPAPAFGDGGDTFTTGGGDPAGGGGTPTSTQGGDANFGG</sequence>
<evidence type="ECO:0000256" key="3">
    <source>
        <dbReference type="ARBA" id="ARBA00022679"/>
    </source>
</evidence>
<dbReference type="Gene3D" id="1.10.510.10">
    <property type="entry name" value="Transferase(Phosphotransferase) domain 1"/>
    <property type="match status" value="1"/>
</dbReference>
<dbReference type="GO" id="GO:0004674">
    <property type="term" value="F:protein serine/threonine kinase activity"/>
    <property type="evidence" value="ECO:0007669"/>
    <property type="project" value="UniProtKB-KW"/>
</dbReference>
<evidence type="ECO:0000256" key="8">
    <source>
        <dbReference type="SAM" id="MobiDB-lite"/>
    </source>
</evidence>